<dbReference type="Proteomes" id="UP001283361">
    <property type="component" value="Unassembled WGS sequence"/>
</dbReference>
<protein>
    <submittedName>
        <fullName evidence="1">Uncharacterized protein</fullName>
    </submittedName>
</protein>
<dbReference type="AlphaFoldDB" id="A0AAE0ZJ46"/>
<sequence>MKGNRSATILNVIQFISGYRIIPLLIRLRAASAKVSQRAGGKTCRGEPYSVAVTSVSCSECMDFVSNKPSTAWARHRDTPWQPERGDLRKQIMTSDGGVVPRQTLRETKMAVSSSELRVK</sequence>
<comment type="caution">
    <text evidence="1">The sequence shown here is derived from an EMBL/GenBank/DDBJ whole genome shotgun (WGS) entry which is preliminary data.</text>
</comment>
<gene>
    <name evidence="1" type="ORF">RRG08_004955</name>
</gene>
<accession>A0AAE0ZJ46</accession>
<evidence type="ECO:0000313" key="1">
    <source>
        <dbReference type="EMBL" id="KAK3769706.1"/>
    </source>
</evidence>
<reference evidence="1" key="1">
    <citation type="journal article" date="2023" name="G3 (Bethesda)">
        <title>A reference genome for the long-term kleptoplast-retaining sea slug Elysia crispata morphotype clarki.</title>
        <authorList>
            <person name="Eastman K.E."/>
            <person name="Pendleton A.L."/>
            <person name="Shaikh M.A."/>
            <person name="Suttiyut T."/>
            <person name="Ogas R."/>
            <person name="Tomko P."/>
            <person name="Gavelis G."/>
            <person name="Widhalm J.R."/>
            <person name="Wisecaver J.H."/>
        </authorList>
    </citation>
    <scope>NUCLEOTIDE SEQUENCE</scope>
    <source>
        <strain evidence="1">ECLA1</strain>
    </source>
</reference>
<proteinExistence type="predicted"/>
<dbReference type="EMBL" id="JAWDGP010003892">
    <property type="protein sequence ID" value="KAK3769706.1"/>
    <property type="molecule type" value="Genomic_DNA"/>
</dbReference>
<organism evidence="1 2">
    <name type="scientific">Elysia crispata</name>
    <name type="common">lettuce slug</name>
    <dbReference type="NCBI Taxonomy" id="231223"/>
    <lineage>
        <taxon>Eukaryota</taxon>
        <taxon>Metazoa</taxon>
        <taxon>Spiralia</taxon>
        <taxon>Lophotrochozoa</taxon>
        <taxon>Mollusca</taxon>
        <taxon>Gastropoda</taxon>
        <taxon>Heterobranchia</taxon>
        <taxon>Euthyneura</taxon>
        <taxon>Panpulmonata</taxon>
        <taxon>Sacoglossa</taxon>
        <taxon>Placobranchoidea</taxon>
        <taxon>Plakobranchidae</taxon>
        <taxon>Elysia</taxon>
    </lineage>
</organism>
<name>A0AAE0ZJ46_9GAST</name>
<evidence type="ECO:0000313" key="2">
    <source>
        <dbReference type="Proteomes" id="UP001283361"/>
    </source>
</evidence>
<keyword evidence="2" id="KW-1185">Reference proteome</keyword>